<dbReference type="InterPro" id="IPR011557">
    <property type="entry name" value="GyrB"/>
</dbReference>
<dbReference type="GO" id="GO:0005737">
    <property type="term" value="C:cytoplasm"/>
    <property type="evidence" value="ECO:0007669"/>
    <property type="project" value="UniProtKB-SubCell"/>
</dbReference>
<evidence type="ECO:0000259" key="12">
    <source>
        <dbReference type="PROSITE" id="PS50880"/>
    </source>
</evidence>
<dbReference type="FunFam" id="3.30.230.10:FF:000005">
    <property type="entry name" value="DNA gyrase subunit B"/>
    <property type="match status" value="1"/>
</dbReference>
<evidence type="ECO:0000256" key="1">
    <source>
        <dbReference type="ARBA" id="ARBA00000185"/>
    </source>
</evidence>
<keyword evidence="7 10" id="KW-0799">Topoisomerase</keyword>
<reference evidence="14" key="1">
    <citation type="submission" date="2016-02" db="EMBL/GenBank/DDBJ databases">
        <authorList>
            <person name="Sanders J.G."/>
            <person name="Lin J.Y."/>
            <person name="Wertz J.T."/>
            <person name="Russell J.A."/>
            <person name="Moreau C.S."/>
            <person name="Powell S."/>
        </authorList>
    </citation>
    <scope>NUCLEOTIDE SEQUENCE [LARGE SCALE GENOMIC DNA]</scope>
    <source>
        <strain evidence="14">CAG34</strain>
    </source>
</reference>
<name>A0A139SLY9_9BACT</name>
<dbReference type="SMART" id="SM00387">
    <property type="entry name" value="HATPase_c"/>
    <property type="match status" value="1"/>
</dbReference>
<gene>
    <name evidence="10" type="primary">gyrB</name>
    <name evidence="13" type="ORF">AXK11_06165</name>
</gene>
<keyword evidence="4 10" id="KW-0547">Nucleotide-binding</keyword>
<keyword evidence="5 10" id="KW-0067">ATP-binding</keyword>
<dbReference type="PROSITE" id="PS50880">
    <property type="entry name" value="TOPRIM"/>
    <property type="match status" value="1"/>
</dbReference>
<dbReference type="InterPro" id="IPR003594">
    <property type="entry name" value="HATPase_dom"/>
</dbReference>
<dbReference type="CDD" id="cd03366">
    <property type="entry name" value="TOPRIM_TopoIIA_GyrB"/>
    <property type="match status" value="1"/>
</dbReference>
<comment type="subunit">
    <text evidence="10">Heterotetramer, composed of two GyrA and two GyrB chains. In the heterotetramer, GyrA contains the active site tyrosine that forms a transient covalent intermediate with DNA, while GyrB binds cofactors and catalyzes ATP hydrolysis.</text>
</comment>
<dbReference type="InterPro" id="IPR014721">
    <property type="entry name" value="Ribsml_uS5_D2-typ_fold_subgr"/>
</dbReference>
<dbReference type="CDD" id="cd16928">
    <property type="entry name" value="HATPase_GyrB-like"/>
    <property type="match status" value="1"/>
</dbReference>
<dbReference type="PANTHER" id="PTHR45866:SF1">
    <property type="entry name" value="DNA GYRASE SUBUNIT B, MITOCHONDRIAL"/>
    <property type="match status" value="1"/>
</dbReference>
<dbReference type="InterPro" id="IPR013760">
    <property type="entry name" value="Topo_IIA-like_dom_sf"/>
</dbReference>
<keyword evidence="10" id="KW-0963">Cytoplasm</keyword>
<dbReference type="OrthoDB" id="9802808at2"/>
<feature type="binding site" evidence="10">
    <location>
        <position position="527"/>
    </location>
    <ligand>
        <name>Mg(2+)</name>
        <dbReference type="ChEBI" id="CHEBI:18420"/>
        <label>2</label>
    </ligand>
</feature>
<dbReference type="Proteomes" id="UP000070058">
    <property type="component" value="Unassembled WGS sequence"/>
</dbReference>
<comment type="miscellaneous">
    <text evidence="10">Few gyrases are as efficient as E.coli at forming negative supercoils. Not all organisms have 2 type II topoisomerases; in organisms with a single type II topoisomerase this enzyme also has to decatenate newly replicated chromosomes.</text>
</comment>
<dbReference type="FunFam" id="3.30.565.10:FF:000002">
    <property type="entry name" value="DNA gyrase subunit B"/>
    <property type="match status" value="1"/>
</dbReference>
<feature type="compositionally biased region" description="Low complexity" evidence="11">
    <location>
        <begin position="728"/>
        <end position="753"/>
    </location>
</feature>
<proteinExistence type="inferred from homology"/>
<dbReference type="Pfam" id="PF00204">
    <property type="entry name" value="DNA_gyraseB"/>
    <property type="match status" value="1"/>
</dbReference>
<dbReference type="SUPFAM" id="SSF55874">
    <property type="entry name" value="ATPase domain of HSP90 chaperone/DNA topoisomerase II/histidine kinase"/>
    <property type="match status" value="1"/>
</dbReference>
<comment type="cofactor">
    <cofactor evidence="10">
        <name>Mg(2+)</name>
        <dbReference type="ChEBI" id="CHEBI:18420"/>
    </cofactor>
    <cofactor evidence="10">
        <name>Mn(2+)</name>
        <dbReference type="ChEBI" id="CHEBI:29035"/>
    </cofactor>
    <cofactor evidence="10">
        <name>Ca(2+)</name>
        <dbReference type="ChEBI" id="CHEBI:29108"/>
    </cofactor>
    <text evidence="10">Binds two Mg(2+) per subunit. The magnesium ions form salt bridges with both the protein and the DNA. Can also accept other divalent metal cations, such as Mn(2+) or Ca(2+).</text>
</comment>
<dbReference type="InterPro" id="IPR000565">
    <property type="entry name" value="Topo_IIA_B"/>
</dbReference>
<dbReference type="InterPro" id="IPR034160">
    <property type="entry name" value="TOPRIM_GyrB"/>
</dbReference>
<comment type="catalytic activity">
    <reaction evidence="1 10">
        <text>ATP-dependent breakage, passage and rejoining of double-stranded DNA.</text>
        <dbReference type="EC" id="5.6.2.2"/>
    </reaction>
</comment>
<comment type="function">
    <text evidence="10">A type II topoisomerase that negatively supercoils closed circular double-stranded (ds) DNA in an ATP-dependent manner to modulate DNA topology and maintain chromosomes in an underwound state. Negative supercoiling favors strand separation, and DNA replication, transcription, recombination and repair, all of which involve strand separation. Also able to catalyze the interconversion of other topological isomers of dsDNA rings, including catenanes and knotted rings. Type II topoisomerases break and join 2 DNA strands simultaneously in an ATP-dependent manner.</text>
</comment>
<evidence type="ECO:0000256" key="11">
    <source>
        <dbReference type="SAM" id="MobiDB-lite"/>
    </source>
</evidence>
<dbReference type="PANTHER" id="PTHR45866">
    <property type="entry name" value="DNA GYRASE/TOPOISOMERASE SUBUNIT B"/>
    <property type="match status" value="1"/>
</dbReference>
<dbReference type="GO" id="GO:0005524">
    <property type="term" value="F:ATP binding"/>
    <property type="evidence" value="ECO:0007669"/>
    <property type="project" value="UniProtKB-UniRule"/>
</dbReference>
<dbReference type="PROSITE" id="PS00177">
    <property type="entry name" value="TOPOISOMERASE_II"/>
    <property type="match status" value="1"/>
</dbReference>
<dbReference type="SMART" id="SM00433">
    <property type="entry name" value="TOP2c"/>
    <property type="match status" value="1"/>
</dbReference>
<keyword evidence="6 10" id="KW-0460">Magnesium</keyword>
<feature type="binding site" evidence="10">
    <location>
        <position position="447"/>
    </location>
    <ligand>
        <name>Mg(2+)</name>
        <dbReference type="ChEBI" id="CHEBI:18420"/>
        <label>1</label>
        <note>catalytic</note>
    </ligand>
</feature>
<dbReference type="EMBL" id="LSZQ01000046">
    <property type="protein sequence ID" value="KXU35569.1"/>
    <property type="molecule type" value="Genomic_DNA"/>
</dbReference>
<comment type="subcellular location">
    <subcellularLocation>
        <location evidence="10">Cytoplasm</location>
    </subcellularLocation>
</comment>
<evidence type="ECO:0000256" key="2">
    <source>
        <dbReference type="ARBA" id="ARBA00010708"/>
    </source>
</evidence>
<dbReference type="Gene3D" id="3.30.565.10">
    <property type="entry name" value="Histidine kinase-like ATPase, C-terminal domain"/>
    <property type="match status" value="1"/>
</dbReference>
<evidence type="ECO:0000256" key="9">
    <source>
        <dbReference type="ARBA" id="ARBA00023235"/>
    </source>
</evidence>
<dbReference type="InterPro" id="IPR001241">
    <property type="entry name" value="Topo_IIA"/>
</dbReference>
<dbReference type="STRING" id="1548207.AXK11_06165"/>
<dbReference type="InterPro" id="IPR036890">
    <property type="entry name" value="HATPase_C_sf"/>
</dbReference>
<dbReference type="InterPro" id="IPR018522">
    <property type="entry name" value="TopoIIA_CS"/>
</dbReference>
<keyword evidence="8" id="KW-0238">DNA-binding</keyword>
<keyword evidence="9 10" id="KW-0413">Isomerase</keyword>
<protein>
    <recommendedName>
        <fullName evidence="10">DNA gyrase subunit B</fullName>
        <ecNumber evidence="10">5.6.2.2</ecNumber>
    </recommendedName>
</protein>
<dbReference type="InterPro" id="IPR020568">
    <property type="entry name" value="Ribosomal_Su5_D2-typ_SF"/>
</dbReference>
<evidence type="ECO:0000256" key="10">
    <source>
        <dbReference type="HAMAP-Rule" id="MF_01898"/>
    </source>
</evidence>
<dbReference type="PRINTS" id="PR00418">
    <property type="entry name" value="TPI2FAMILY"/>
</dbReference>
<dbReference type="InterPro" id="IPR006171">
    <property type="entry name" value="TOPRIM_dom"/>
</dbReference>
<dbReference type="CDD" id="cd00822">
    <property type="entry name" value="TopoII_Trans_DNA_gyrase"/>
    <property type="match status" value="1"/>
</dbReference>
<keyword evidence="14" id="KW-1185">Reference proteome</keyword>
<dbReference type="Gene3D" id="3.30.230.10">
    <property type="match status" value="1"/>
</dbReference>
<evidence type="ECO:0000256" key="4">
    <source>
        <dbReference type="ARBA" id="ARBA00022741"/>
    </source>
</evidence>
<evidence type="ECO:0000256" key="6">
    <source>
        <dbReference type="ARBA" id="ARBA00022842"/>
    </source>
</evidence>
<dbReference type="GO" id="GO:0003918">
    <property type="term" value="F:DNA topoisomerase type II (double strand cut, ATP-hydrolyzing) activity"/>
    <property type="evidence" value="ECO:0007669"/>
    <property type="project" value="UniProtKB-UniRule"/>
</dbReference>
<evidence type="ECO:0000256" key="5">
    <source>
        <dbReference type="ARBA" id="ARBA00022840"/>
    </source>
</evidence>
<dbReference type="Pfam" id="PF01751">
    <property type="entry name" value="Toprim"/>
    <property type="match status" value="1"/>
</dbReference>
<feature type="domain" description="Toprim" evidence="12">
    <location>
        <begin position="441"/>
        <end position="560"/>
    </location>
</feature>
<comment type="caution">
    <text evidence="13">The sequence shown here is derived from an EMBL/GenBank/DDBJ whole genome shotgun (WGS) entry which is preliminary data.</text>
</comment>
<feature type="site" description="Interaction with DNA" evidence="10">
    <location>
        <position position="472"/>
    </location>
</feature>
<dbReference type="HAMAP" id="MF_01898">
    <property type="entry name" value="GyrB"/>
    <property type="match status" value="1"/>
</dbReference>
<dbReference type="GO" id="GO:0006261">
    <property type="term" value="P:DNA-templated DNA replication"/>
    <property type="evidence" value="ECO:0007669"/>
    <property type="project" value="UniProtKB-UniRule"/>
</dbReference>
<sequence>MSDSPDSEIPAQNPVNDHDYNADQLGQLKGLEAVRKKPGMYIGGTDERALHHCVSEVLDNSVDEHLAGHCTRIEVNIHVDGSISIRDNGRGIPVDINRESGLPGVELVLTTLHSGGKYGQGGYKFSGGTHGVGAKCVNAVSEWFEVEISREGQLHHMRFERGQTVKPLEVIGKARGTGTYITFKPDPEIFRETTVFVAERISQRLRELAFLNSGLEIVFLDERPANAKPETFFYKNGVEEFVRQLNQGKTALHPEPIRVTKISTEPIDDKPAEIHVEVVLQYNDSYNDQVLCYTNTIHNPDGGTHLSGFRSALTRAINQFAKSNNLLKDKDPQITGDDVREGLAAVISIKHSDPKFESQTKVKLLSPEVERIVGSASYEGLMKHFEISPPLAKRIIEKCLHAARAREAARKARETIRKGALSGGGLPGKLADCSERDPSLTELYIVEGDSAGGSAKQGRDRRFQAILPLRGKLINSEKAQLDKVLNNEEIRVLITAIGTGIGTGEDAAAFNADKARYHKVIIMTDADVDGSHIRTLLLTFLYRQMRGLFDRGYVYIAQPPLYKIKRKKREQYVDNDEQLNRILRELGSEDVVLTRLKDGHVFAPAQIDQIVEHLAALERLGTSVTRYGASLPAYLDTHDPATHALPRYLARIRTGNDERHEFLRDEAARARFIAEHGLDADTAEQEEVNAAAAIETGEGQEAAASASAQTVTLGDATVEQATIANAAAAPGTAEKTTDGAPTAAGSAPTTTATRVGELSGTTGSAIRTRITLHEIFESGEMSKLLKAIAEVGLDVNRFSATEEPRFVITENQGQKSESKTELFAPLEIVAHIRTLGRKGLTIQRYKGLGEMNPKQLFETTMDPAKRRLLKVSINDAAKADALFTLLMGDEVPPRRQFIEDNALNVQYLDV</sequence>
<dbReference type="InterPro" id="IPR013506">
    <property type="entry name" value="Topo_IIA_bsu_dom2"/>
</dbReference>
<evidence type="ECO:0000256" key="8">
    <source>
        <dbReference type="ARBA" id="ARBA00023125"/>
    </source>
</evidence>
<dbReference type="GO" id="GO:0046872">
    <property type="term" value="F:metal ion binding"/>
    <property type="evidence" value="ECO:0007669"/>
    <property type="project" value="UniProtKB-KW"/>
</dbReference>
<dbReference type="SUPFAM" id="SSF56719">
    <property type="entry name" value="Type II DNA topoisomerase"/>
    <property type="match status" value="1"/>
</dbReference>
<feature type="region of interest" description="Disordered" evidence="11">
    <location>
        <begin position="728"/>
        <end position="760"/>
    </location>
</feature>
<dbReference type="AlphaFoldDB" id="A0A139SLY9"/>
<dbReference type="NCBIfam" id="TIGR01059">
    <property type="entry name" value="gyrB"/>
    <property type="match status" value="1"/>
</dbReference>
<dbReference type="RefSeq" id="WP_068630285.1">
    <property type="nucleotide sequence ID" value="NZ_LSZQ01000046.1"/>
</dbReference>
<dbReference type="GO" id="GO:0005694">
    <property type="term" value="C:chromosome"/>
    <property type="evidence" value="ECO:0007669"/>
    <property type="project" value="InterPro"/>
</dbReference>
<evidence type="ECO:0000256" key="3">
    <source>
        <dbReference type="ARBA" id="ARBA00022723"/>
    </source>
</evidence>
<dbReference type="NCBIfam" id="NF004189">
    <property type="entry name" value="PRK05644.1"/>
    <property type="match status" value="1"/>
</dbReference>
<feature type="binding site" evidence="10">
    <location>
        <position position="525"/>
    </location>
    <ligand>
        <name>Mg(2+)</name>
        <dbReference type="ChEBI" id="CHEBI:18420"/>
        <label>2</label>
    </ligand>
</feature>
<evidence type="ECO:0000313" key="14">
    <source>
        <dbReference type="Proteomes" id="UP000070058"/>
    </source>
</evidence>
<dbReference type="Pfam" id="PF02518">
    <property type="entry name" value="HATPase_c"/>
    <property type="match status" value="1"/>
</dbReference>
<evidence type="ECO:0000313" key="13">
    <source>
        <dbReference type="EMBL" id="KXU35569.1"/>
    </source>
</evidence>
<keyword evidence="3 10" id="KW-0479">Metal-binding</keyword>
<dbReference type="EC" id="5.6.2.2" evidence="10"/>
<dbReference type="InterPro" id="IPR013759">
    <property type="entry name" value="Topo_IIA_B_C"/>
</dbReference>
<dbReference type="PRINTS" id="PR01159">
    <property type="entry name" value="DNAGYRASEB"/>
</dbReference>
<accession>A0A139SLY9</accession>
<organism evidence="13 14">
    <name type="scientific">Cephaloticoccus primus</name>
    <dbReference type="NCBI Taxonomy" id="1548207"/>
    <lineage>
        <taxon>Bacteria</taxon>
        <taxon>Pseudomonadati</taxon>
        <taxon>Verrucomicrobiota</taxon>
        <taxon>Opitutia</taxon>
        <taxon>Opitutales</taxon>
        <taxon>Opitutaceae</taxon>
        <taxon>Cephaloticoccus</taxon>
    </lineage>
</organism>
<dbReference type="NCBIfam" id="NF011501">
    <property type="entry name" value="PRK14939.1"/>
    <property type="match status" value="1"/>
</dbReference>
<evidence type="ECO:0000256" key="7">
    <source>
        <dbReference type="ARBA" id="ARBA00023029"/>
    </source>
</evidence>
<dbReference type="GO" id="GO:0006265">
    <property type="term" value="P:DNA topological change"/>
    <property type="evidence" value="ECO:0007669"/>
    <property type="project" value="UniProtKB-UniRule"/>
</dbReference>
<dbReference type="Gene3D" id="3.40.50.670">
    <property type="match status" value="2"/>
</dbReference>
<dbReference type="SUPFAM" id="SSF54211">
    <property type="entry name" value="Ribosomal protein S5 domain 2-like"/>
    <property type="match status" value="1"/>
</dbReference>
<comment type="similarity">
    <text evidence="2 10">Belongs to the type II topoisomerase GyrB family.</text>
</comment>
<feature type="binding site" evidence="10">
    <location>
        <position position="525"/>
    </location>
    <ligand>
        <name>Mg(2+)</name>
        <dbReference type="ChEBI" id="CHEBI:18420"/>
        <label>1</label>
        <note>catalytic</note>
    </ligand>
</feature>
<dbReference type="Pfam" id="PF00986">
    <property type="entry name" value="DNA_gyraseB_C"/>
    <property type="match status" value="1"/>
</dbReference>
<dbReference type="GO" id="GO:0003677">
    <property type="term" value="F:DNA binding"/>
    <property type="evidence" value="ECO:0007669"/>
    <property type="project" value="UniProtKB-KW"/>
</dbReference>
<feature type="site" description="Interaction with DNA" evidence="10">
    <location>
        <position position="475"/>
    </location>
</feature>
<dbReference type="InterPro" id="IPR002288">
    <property type="entry name" value="DNA_gyrase_B_C"/>
</dbReference>
<feature type="region of interest" description="Disordered" evidence="11">
    <location>
        <begin position="1"/>
        <end position="21"/>
    </location>
</feature>